<gene>
    <name evidence="1" type="ORF">MARSALSMR5_04134</name>
</gene>
<dbReference type="EMBL" id="CP020932">
    <property type="protein sequence ID" value="ARM86154.1"/>
    <property type="molecule type" value="Genomic_DNA"/>
</dbReference>
<geneLocation type="plasmid" evidence="2">
    <name>psmr5</name>
</geneLocation>
<sequence length="481" mass="53467">MLNTAPNESAIQFGNFDQRVPVAGVDSAAAPSVADLVQANPTLSALRVPKIKPTSEGDSALAEAFSRNPIAGQPSESILLDHIKALAATGHLNGDQAHYLATNRRNPVTLWKAVETLSENTLIDTANHIGSAATQVFMDSMPLTKYVRFALLWKRAYPESVSDNCILRLNKIIRKLESGQGKTFDNTIAQEAKTVAENLFEQINDFLTKTLGPTAETGFYIHAPSLYDPLAFGFGALEGFVYPLDTKEISDELWFTIKATLKLTAEIATPASTTTDIHCMDMMMDEVVDEMKIIREKLAEGGYSEDDCEAIDDICETNDLWVVTCFDEWEANKEAEDQLNVEKDRWDTGNLTMTVACLQGLVDALPKPTTDKQKYLNEWCRESLDTLKTIDTPWHELADDAFNENEYYNSHVLEGGMVVLLENDYAANESAETCHRHLMEGGEPTELTVGWDCDPYHVVTFAKCFRSGRKILESLMEIAEQ</sequence>
<reference evidence="1 2" key="1">
    <citation type="submission" date="2017-04" db="EMBL/GenBank/DDBJ databases">
        <title>Genome Sequence of Marinobacter salarius strain SMR5 Isolated from a culture of the Diatom Skeletonema marinoi.</title>
        <authorList>
            <person name="Topel M."/>
            <person name="Pinder M.I.M."/>
            <person name="Johansson O.N."/>
            <person name="Kourtchenko O."/>
            <person name="Godhe A."/>
            <person name="Clarke A.K."/>
        </authorList>
    </citation>
    <scope>NUCLEOTIDE SEQUENCE [LARGE SCALE GENOMIC DNA]</scope>
    <source>
        <strain evidence="1 2">SMR5</strain>
        <plasmid evidence="2">Plasmid psmr5</plasmid>
    </source>
</reference>
<dbReference type="AlphaFoldDB" id="A0A1W6KFE8"/>
<dbReference type="GeneID" id="77258040"/>
<accession>A0A1W6KFE8</accession>
<dbReference type="Proteomes" id="UP000193100">
    <property type="component" value="Plasmid pSMR5"/>
</dbReference>
<name>A0A1W6KFE8_9GAMM</name>
<protein>
    <submittedName>
        <fullName evidence="1">Uncharacterized protein</fullName>
    </submittedName>
</protein>
<evidence type="ECO:0000313" key="2">
    <source>
        <dbReference type="Proteomes" id="UP000193100"/>
    </source>
</evidence>
<keyword evidence="1" id="KW-0614">Plasmid</keyword>
<evidence type="ECO:0000313" key="1">
    <source>
        <dbReference type="EMBL" id="ARM86154.1"/>
    </source>
</evidence>
<dbReference type="RefSeq" id="WP_085682119.1">
    <property type="nucleotide sequence ID" value="NZ_CP020932.1"/>
</dbReference>
<organism evidence="1 2">
    <name type="scientific">Marinobacter salarius</name>
    <dbReference type="NCBI Taxonomy" id="1420917"/>
    <lineage>
        <taxon>Bacteria</taxon>
        <taxon>Pseudomonadati</taxon>
        <taxon>Pseudomonadota</taxon>
        <taxon>Gammaproteobacteria</taxon>
        <taxon>Pseudomonadales</taxon>
        <taxon>Marinobacteraceae</taxon>
        <taxon>Marinobacter</taxon>
    </lineage>
</organism>
<proteinExistence type="predicted"/>